<sequence length="303" mass="33785">MTTSQFGLLSGRLETLRTGGDHIVDQLIAERTQLISKHPLWPLIRPVLVRFLHYRQAVEMADEIARLDGWRAFEMISGLLSLDLTLTGLANLPKTGGFILAPNHPTGIADGIAIFDTLKAVRPDMTFFANRDALRVSAGFRDMIIPVEWRAGAKSYGKSRDTLEMTAKAFSDNRPVVLFPSGRLAFWNEGKLTERPWQNSVVSLARRYNYPVVPAHISARNSGLFYFLSKHSTEIRDMTLFHELLNKKRQKFAISIGHPIAPDCLEGEPAEVAAALQEHTVVRMADDPDAVFRPVAPRLTSAA</sequence>
<keyword evidence="3" id="KW-1185">Reference proteome</keyword>
<dbReference type="SMART" id="SM00563">
    <property type="entry name" value="PlsC"/>
    <property type="match status" value="1"/>
</dbReference>
<dbReference type="OrthoDB" id="1113830at2"/>
<accession>A0A1X7Q0N5</accession>
<dbReference type="GO" id="GO:0016746">
    <property type="term" value="F:acyltransferase activity"/>
    <property type="evidence" value="ECO:0007669"/>
    <property type="project" value="InterPro"/>
</dbReference>
<dbReference type="RefSeq" id="WP_085467298.1">
    <property type="nucleotide sequence ID" value="NZ_FXBL01000004.1"/>
</dbReference>
<evidence type="ECO:0000313" key="2">
    <source>
        <dbReference type="EMBL" id="SMH57300.1"/>
    </source>
</evidence>
<feature type="domain" description="Phospholipid/glycerol acyltransferase" evidence="1">
    <location>
        <begin position="98"/>
        <end position="220"/>
    </location>
</feature>
<reference evidence="2 3" key="1">
    <citation type="submission" date="2017-04" db="EMBL/GenBank/DDBJ databases">
        <authorList>
            <person name="Afonso C.L."/>
            <person name="Miller P.J."/>
            <person name="Scott M.A."/>
            <person name="Spackman E."/>
            <person name="Goraichik I."/>
            <person name="Dimitrov K.M."/>
            <person name="Suarez D.L."/>
            <person name="Swayne D.E."/>
        </authorList>
    </citation>
    <scope>NUCLEOTIDE SEQUENCE [LARGE SCALE GENOMIC DNA]</scope>
    <source>
        <strain evidence="2 3">B5P</strain>
    </source>
</reference>
<dbReference type="InterPro" id="IPR002123">
    <property type="entry name" value="Plipid/glycerol_acylTrfase"/>
</dbReference>
<dbReference type="Proteomes" id="UP000193083">
    <property type="component" value="Unassembled WGS sequence"/>
</dbReference>
<dbReference type="AlphaFoldDB" id="A0A1X7Q0N5"/>
<protein>
    <submittedName>
        <fullName evidence="2">Putative hemolysin</fullName>
    </submittedName>
</protein>
<evidence type="ECO:0000313" key="3">
    <source>
        <dbReference type="Proteomes" id="UP000193083"/>
    </source>
</evidence>
<proteinExistence type="predicted"/>
<evidence type="ECO:0000259" key="1">
    <source>
        <dbReference type="SMART" id="SM00563"/>
    </source>
</evidence>
<gene>
    <name evidence="2" type="ORF">SAMN02982922_5740</name>
</gene>
<organism evidence="2 3">
    <name type="scientific">Mesorhizobium australicum</name>
    <dbReference type="NCBI Taxonomy" id="536018"/>
    <lineage>
        <taxon>Bacteria</taxon>
        <taxon>Pseudomonadati</taxon>
        <taxon>Pseudomonadota</taxon>
        <taxon>Alphaproteobacteria</taxon>
        <taxon>Hyphomicrobiales</taxon>
        <taxon>Phyllobacteriaceae</taxon>
        <taxon>Mesorhizobium</taxon>
    </lineage>
</organism>
<dbReference type="EMBL" id="FXBL01000004">
    <property type="protein sequence ID" value="SMH57300.1"/>
    <property type="molecule type" value="Genomic_DNA"/>
</dbReference>
<dbReference type="SUPFAM" id="SSF69593">
    <property type="entry name" value="Glycerol-3-phosphate (1)-acyltransferase"/>
    <property type="match status" value="1"/>
</dbReference>
<name>A0A1X7Q0N5_9HYPH</name>
<dbReference type="Pfam" id="PF01553">
    <property type="entry name" value="Acyltransferase"/>
    <property type="match status" value="1"/>
</dbReference>